<evidence type="ECO:0000256" key="2">
    <source>
        <dbReference type="ARBA" id="ARBA00023002"/>
    </source>
</evidence>
<dbReference type="RefSeq" id="WP_219851140.1">
    <property type="nucleotide sequence ID" value="NZ_CP059491.1"/>
</dbReference>
<dbReference type="InterPro" id="IPR036291">
    <property type="entry name" value="NAD(P)-bd_dom_sf"/>
</dbReference>
<dbReference type="Gene3D" id="3.40.50.720">
    <property type="entry name" value="NAD(P)-binding Rossmann-like Domain"/>
    <property type="match status" value="1"/>
</dbReference>
<proteinExistence type="inferred from homology"/>
<keyword evidence="2" id="KW-0560">Oxidoreductase</keyword>
<gene>
    <name evidence="5" type="ORF">H1R19_07820</name>
</gene>
<dbReference type="EMBL" id="CP059491">
    <property type="protein sequence ID" value="QMT03013.1"/>
    <property type="molecule type" value="Genomic_DNA"/>
</dbReference>
<keyword evidence="6" id="KW-1185">Reference proteome</keyword>
<dbReference type="Proteomes" id="UP000515663">
    <property type="component" value="Chromosome"/>
</dbReference>
<dbReference type="InterPro" id="IPR002347">
    <property type="entry name" value="SDR_fam"/>
</dbReference>
<dbReference type="AlphaFoldDB" id="A0A7D7RSF4"/>
<sequence>MDVAGKVFVVTGAGNGIGRCVAHDLIERGATVAGADINEAGLAETARLSGDPSRFFPFLLDIADREAVQRFPDEVRTAAGSVDGLFNIAGIPQDTETIVEVSDERIETLMRVNFFGTVWLTRAFLPHLQERPDGGVILITSSLSGIAPFPGAAFYGASKAAVALFGYGLAQDLRGSRSSVTVTTVIPGTIWTDLVRKTSQALGTPEAVAKAFAMPPQKAARRIVDATLKGRLRVVIGKDAHAFNGARRLSSRLSERMAYVQVGTFVYRGKSRPPAVQG</sequence>
<evidence type="ECO:0000313" key="5">
    <source>
        <dbReference type="EMBL" id="QMT03013.1"/>
    </source>
</evidence>
<accession>A0A7D7RSF4</accession>
<dbReference type="PRINTS" id="PR00080">
    <property type="entry name" value="SDRFAMILY"/>
</dbReference>
<dbReference type="GO" id="GO:0016616">
    <property type="term" value="F:oxidoreductase activity, acting on the CH-OH group of donors, NAD or NADP as acceptor"/>
    <property type="evidence" value="ECO:0007669"/>
    <property type="project" value="TreeGrafter"/>
</dbReference>
<reference evidence="6" key="1">
    <citation type="submission" date="2020-07" db="EMBL/GenBank/DDBJ databases">
        <title>novel species isolated from the respiratory tract of Marmot.</title>
        <authorList>
            <person name="Zhang G."/>
        </authorList>
    </citation>
    <scope>NUCLEOTIDE SEQUENCE [LARGE SCALE GENOMIC DNA]</scope>
    <source>
        <strain evidence="6">686</strain>
    </source>
</reference>
<dbReference type="InterPro" id="IPR057326">
    <property type="entry name" value="KR_dom"/>
</dbReference>
<evidence type="ECO:0000313" key="6">
    <source>
        <dbReference type="Proteomes" id="UP000515663"/>
    </source>
</evidence>
<dbReference type="InterPro" id="IPR020904">
    <property type="entry name" value="Sc_DH/Rdtase_CS"/>
</dbReference>
<dbReference type="PANTHER" id="PTHR24322:SF736">
    <property type="entry name" value="RETINOL DEHYDROGENASE 10"/>
    <property type="match status" value="1"/>
</dbReference>
<dbReference type="PROSITE" id="PS00061">
    <property type="entry name" value="ADH_SHORT"/>
    <property type="match status" value="1"/>
</dbReference>
<comment type="similarity">
    <text evidence="1 3">Belongs to the short-chain dehydrogenases/reductases (SDR) family.</text>
</comment>
<dbReference type="SMART" id="SM00822">
    <property type="entry name" value="PKS_KR"/>
    <property type="match status" value="1"/>
</dbReference>
<dbReference type="PRINTS" id="PR00081">
    <property type="entry name" value="GDHRDH"/>
</dbReference>
<dbReference type="Pfam" id="PF00106">
    <property type="entry name" value="adh_short"/>
    <property type="match status" value="1"/>
</dbReference>
<evidence type="ECO:0000256" key="1">
    <source>
        <dbReference type="ARBA" id="ARBA00006484"/>
    </source>
</evidence>
<evidence type="ECO:0000256" key="3">
    <source>
        <dbReference type="RuleBase" id="RU000363"/>
    </source>
</evidence>
<evidence type="ECO:0000259" key="4">
    <source>
        <dbReference type="SMART" id="SM00822"/>
    </source>
</evidence>
<dbReference type="KEGG" id="gji:H1R19_07820"/>
<organism evidence="5 6">
    <name type="scientific">Gordonia jinghuaiqii</name>
    <dbReference type="NCBI Taxonomy" id="2758710"/>
    <lineage>
        <taxon>Bacteria</taxon>
        <taxon>Bacillati</taxon>
        <taxon>Actinomycetota</taxon>
        <taxon>Actinomycetes</taxon>
        <taxon>Mycobacteriales</taxon>
        <taxon>Gordoniaceae</taxon>
        <taxon>Gordonia</taxon>
    </lineage>
</organism>
<dbReference type="PANTHER" id="PTHR24322">
    <property type="entry name" value="PKSB"/>
    <property type="match status" value="1"/>
</dbReference>
<name>A0A7D7RSF4_9ACTN</name>
<feature type="domain" description="Ketoreductase" evidence="4">
    <location>
        <begin position="6"/>
        <end position="194"/>
    </location>
</feature>
<protein>
    <submittedName>
        <fullName evidence="5">SDR family NAD(P)-dependent oxidoreductase</fullName>
    </submittedName>
</protein>
<dbReference type="SUPFAM" id="SSF51735">
    <property type="entry name" value="NAD(P)-binding Rossmann-fold domains"/>
    <property type="match status" value="1"/>
</dbReference>